<dbReference type="GO" id="GO:0006508">
    <property type="term" value="P:proteolysis"/>
    <property type="evidence" value="ECO:0007669"/>
    <property type="project" value="UniProtKB-KW"/>
</dbReference>
<name>A0A165L4F5_EXIGL</name>
<evidence type="ECO:0000256" key="1">
    <source>
        <dbReference type="ARBA" id="ARBA00007447"/>
    </source>
</evidence>
<feature type="signal peptide" evidence="5">
    <location>
        <begin position="1"/>
        <end position="19"/>
    </location>
</feature>
<evidence type="ECO:0000256" key="5">
    <source>
        <dbReference type="SAM" id="SignalP"/>
    </source>
</evidence>
<sequence>MVSLISLSFLALQLCLATALNLHDLVKLPAHEASQVRAPIKKLVQHDKLKHLAAHDVAHAKALIHRARSGAAKFSGDSQVIGVEIANLVTTYIAAIDIGSPPTTYNVIVDSGSSNTWVGANTPFTSTSTTQNLNAGVAVSYGSGFFSGFEVLDLLTFGGPLTIPNQSIGIATDASGFNPLDGILGIGPIALTTNTVQGQSTVPTVTDNLASLGIIPASVVSVSFAPTNATFDINGELVFGGIDDSAFIGNLSVFPVTTTFPASLFFGVDATFVQGPNTILSSAGIVDTGTTLILLTQSAFSAYVAGAGAVPDPTTGLLSVTPTQFAALPTLDVVIGGVTFPLIPDAQRWPQQLNTAIGGSPDLVYLIVGNLGSGSGLDFILGQFFLESLTISAERFYSAFDSSGFVGLAQTAFTGAVVNN</sequence>
<organism evidence="7 8">
    <name type="scientific">Exidia glandulosa HHB12029</name>
    <dbReference type="NCBI Taxonomy" id="1314781"/>
    <lineage>
        <taxon>Eukaryota</taxon>
        <taxon>Fungi</taxon>
        <taxon>Dikarya</taxon>
        <taxon>Basidiomycota</taxon>
        <taxon>Agaricomycotina</taxon>
        <taxon>Agaricomycetes</taxon>
        <taxon>Auriculariales</taxon>
        <taxon>Exidiaceae</taxon>
        <taxon>Exidia</taxon>
    </lineage>
</organism>
<dbReference type="InterPro" id="IPR033121">
    <property type="entry name" value="PEPTIDASE_A1"/>
</dbReference>
<evidence type="ECO:0000256" key="4">
    <source>
        <dbReference type="RuleBase" id="RU000454"/>
    </source>
</evidence>
<dbReference type="EMBL" id="KV425931">
    <property type="protein sequence ID" value="KZV97332.1"/>
    <property type="molecule type" value="Genomic_DNA"/>
</dbReference>
<keyword evidence="4 7" id="KW-0645">Protease</keyword>
<feature type="chain" id="PRO_5007861388" evidence="5">
    <location>
        <begin position="20"/>
        <end position="420"/>
    </location>
</feature>
<dbReference type="PRINTS" id="PR00792">
    <property type="entry name" value="PEPSIN"/>
</dbReference>
<dbReference type="Gene3D" id="2.40.70.10">
    <property type="entry name" value="Acid Proteases"/>
    <property type="match status" value="2"/>
</dbReference>
<dbReference type="Pfam" id="PF00026">
    <property type="entry name" value="Asp"/>
    <property type="match status" value="1"/>
</dbReference>
<feature type="active site" evidence="3">
    <location>
        <position position="110"/>
    </location>
</feature>
<proteinExistence type="inferred from homology"/>
<feature type="active site" evidence="3">
    <location>
        <position position="287"/>
    </location>
</feature>
<dbReference type="PANTHER" id="PTHR47966">
    <property type="entry name" value="BETA-SITE APP-CLEAVING ENZYME, ISOFORM A-RELATED"/>
    <property type="match status" value="1"/>
</dbReference>
<keyword evidence="8" id="KW-1185">Reference proteome</keyword>
<dbReference type="Proteomes" id="UP000077266">
    <property type="component" value="Unassembled WGS sequence"/>
</dbReference>
<keyword evidence="5" id="KW-0732">Signal</keyword>
<evidence type="ECO:0000259" key="6">
    <source>
        <dbReference type="PROSITE" id="PS51767"/>
    </source>
</evidence>
<dbReference type="InterPro" id="IPR001969">
    <property type="entry name" value="Aspartic_peptidase_AS"/>
</dbReference>
<dbReference type="InterPro" id="IPR001461">
    <property type="entry name" value="Aspartic_peptidase_A1"/>
</dbReference>
<dbReference type="SUPFAM" id="SSF50630">
    <property type="entry name" value="Acid proteases"/>
    <property type="match status" value="1"/>
</dbReference>
<gene>
    <name evidence="7" type="ORF">EXIGLDRAFT_703662</name>
</gene>
<keyword evidence="2 4" id="KW-0064">Aspartyl protease</keyword>
<dbReference type="AlphaFoldDB" id="A0A165L4F5"/>
<dbReference type="PANTHER" id="PTHR47966:SF51">
    <property type="entry name" value="BETA-SITE APP-CLEAVING ENZYME, ISOFORM A-RELATED"/>
    <property type="match status" value="1"/>
</dbReference>
<evidence type="ECO:0000256" key="3">
    <source>
        <dbReference type="PIRSR" id="PIRSR601461-1"/>
    </source>
</evidence>
<keyword evidence="4" id="KW-0378">Hydrolase</keyword>
<feature type="domain" description="Peptidase A1" evidence="6">
    <location>
        <begin position="92"/>
        <end position="409"/>
    </location>
</feature>
<dbReference type="CDD" id="cd05471">
    <property type="entry name" value="pepsin_like"/>
    <property type="match status" value="1"/>
</dbReference>
<evidence type="ECO:0000256" key="2">
    <source>
        <dbReference type="ARBA" id="ARBA00022750"/>
    </source>
</evidence>
<dbReference type="OrthoDB" id="660550at2759"/>
<dbReference type="GO" id="GO:0004190">
    <property type="term" value="F:aspartic-type endopeptidase activity"/>
    <property type="evidence" value="ECO:0007669"/>
    <property type="project" value="UniProtKB-KW"/>
</dbReference>
<evidence type="ECO:0000313" key="7">
    <source>
        <dbReference type="EMBL" id="KZV97332.1"/>
    </source>
</evidence>
<dbReference type="InterPro" id="IPR034164">
    <property type="entry name" value="Pepsin-like_dom"/>
</dbReference>
<protein>
    <submittedName>
        <fullName evidence="7">Aspartic protease</fullName>
    </submittedName>
</protein>
<dbReference type="PROSITE" id="PS51767">
    <property type="entry name" value="PEPTIDASE_A1"/>
    <property type="match status" value="1"/>
</dbReference>
<dbReference type="PROSITE" id="PS00141">
    <property type="entry name" value="ASP_PROTEASE"/>
    <property type="match status" value="2"/>
</dbReference>
<accession>A0A165L4F5</accession>
<evidence type="ECO:0000313" key="8">
    <source>
        <dbReference type="Proteomes" id="UP000077266"/>
    </source>
</evidence>
<dbReference type="FunCoup" id="A0A165L4F5">
    <property type="interactions" value="62"/>
</dbReference>
<dbReference type="InParanoid" id="A0A165L4F5"/>
<reference evidence="7 8" key="1">
    <citation type="journal article" date="2016" name="Mol. Biol. Evol.">
        <title>Comparative Genomics of Early-Diverging Mushroom-Forming Fungi Provides Insights into the Origins of Lignocellulose Decay Capabilities.</title>
        <authorList>
            <person name="Nagy L.G."/>
            <person name="Riley R."/>
            <person name="Tritt A."/>
            <person name="Adam C."/>
            <person name="Daum C."/>
            <person name="Floudas D."/>
            <person name="Sun H."/>
            <person name="Yadav J.S."/>
            <person name="Pangilinan J."/>
            <person name="Larsson K.H."/>
            <person name="Matsuura K."/>
            <person name="Barry K."/>
            <person name="Labutti K."/>
            <person name="Kuo R."/>
            <person name="Ohm R.A."/>
            <person name="Bhattacharya S.S."/>
            <person name="Shirouzu T."/>
            <person name="Yoshinaga Y."/>
            <person name="Martin F.M."/>
            <person name="Grigoriev I.V."/>
            <person name="Hibbett D.S."/>
        </authorList>
    </citation>
    <scope>NUCLEOTIDE SEQUENCE [LARGE SCALE GENOMIC DNA]</scope>
    <source>
        <strain evidence="7 8">HHB12029</strain>
    </source>
</reference>
<dbReference type="InterPro" id="IPR021109">
    <property type="entry name" value="Peptidase_aspartic_dom_sf"/>
</dbReference>
<comment type="similarity">
    <text evidence="1 4">Belongs to the peptidase A1 family.</text>
</comment>